<keyword evidence="3" id="KW-1185">Reference proteome</keyword>
<evidence type="ECO:0000313" key="3">
    <source>
        <dbReference type="Proteomes" id="UP000199623"/>
    </source>
</evidence>
<evidence type="ECO:0000256" key="1">
    <source>
        <dbReference type="SAM" id="Phobius"/>
    </source>
</evidence>
<keyword evidence="1" id="KW-0472">Membrane</keyword>
<dbReference type="OrthoDB" id="3695132at2"/>
<gene>
    <name evidence="2" type="ORF">SAMN05216553_104167</name>
</gene>
<name>A0A1G7PZT9_9PSEU</name>
<keyword evidence="1" id="KW-1133">Transmembrane helix</keyword>
<feature type="transmembrane region" description="Helical" evidence="1">
    <location>
        <begin position="12"/>
        <end position="40"/>
    </location>
</feature>
<dbReference type="Proteomes" id="UP000199623">
    <property type="component" value="Unassembled WGS sequence"/>
</dbReference>
<evidence type="ECO:0000313" key="2">
    <source>
        <dbReference type="EMBL" id="SDF91738.1"/>
    </source>
</evidence>
<feature type="transmembrane region" description="Helical" evidence="1">
    <location>
        <begin position="52"/>
        <end position="68"/>
    </location>
</feature>
<dbReference type="STRING" id="200378.SAMN05216553_104167"/>
<dbReference type="AlphaFoldDB" id="A0A1G7PZT9"/>
<protein>
    <submittedName>
        <fullName evidence="2">Uncharacterized protein</fullName>
    </submittedName>
</protein>
<proteinExistence type="predicted"/>
<dbReference type="EMBL" id="FNCC01000004">
    <property type="protein sequence ID" value="SDF91738.1"/>
    <property type="molecule type" value="Genomic_DNA"/>
</dbReference>
<keyword evidence="1" id="KW-0812">Transmembrane</keyword>
<reference evidence="3" key="1">
    <citation type="submission" date="2016-10" db="EMBL/GenBank/DDBJ databases">
        <authorList>
            <person name="Varghese N."/>
            <person name="Submissions S."/>
        </authorList>
    </citation>
    <scope>NUCLEOTIDE SEQUENCE [LARGE SCALE GENOMIC DNA]</scope>
    <source>
        <strain evidence="3">CGMCC 4.3506</strain>
    </source>
</reference>
<dbReference type="RefSeq" id="WP_090048107.1">
    <property type="nucleotide sequence ID" value="NZ_FNCC01000004.1"/>
</dbReference>
<sequence>MYPVWQLILGGFAMLAGGVGLGVTLTYGLVFVAMLGGLAYAVGVTALAERKWIALPAFVLGIAAPFLLTSGTHSVVMQRVGHVETCAVVSADENPFVKHPSVEYVLACPSGEVELERDWNTRLRGREAEVLIGPAVRPMFADSTRWNLLAVTSVLGAMILLVPVARLVRKRQ</sequence>
<organism evidence="2 3">
    <name type="scientific">Lentzea fradiae</name>
    <dbReference type="NCBI Taxonomy" id="200378"/>
    <lineage>
        <taxon>Bacteria</taxon>
        <taxon>Bacillati</taxon>
        <taxon>Actinomycetota</taxon>
        <taxon>Actinomycetes</taxon>
        <taxon>Pseudonocardiales</taxon>
        <taxon>Pseudonocardiaceae</taxon>
        <taxon>Lentzea</taxon>
    </lineage>
</organism>
<feature type="transmembrane region" description="Helical" evidence="1">
    <location>
        <begin position="146"/>
        <end position="168"/>
    </location>
</feature>
<accession>A0A1G7PZT9</accession>